<dbReference type="AlphaFoldDB" id="A0A4R2I007"/>
<evidence type="ECO:0000256" key="3">
    <source>
        <dbReference type="SAM" id="SignalP"/>
    </source>
</evidence>
<dbReference type="OrthoDB" id="4463518at2"/>
<feature type="compositionally biased region" description="Low complexity" evidence="2">
    <location>
        <begin position="28"/>
        <end position="51"/>
    </location>
</feature>
<evidence type="ECO:0000313" key="5">
    <source>
        <dbReference type="EMBL" id="TCO37321.1"/>
    </source>
</evidence>
<feature type="region of interest" description="Disordered" evidence="2">
    <location>
        <begin position="26"/>
        <end position="65"/>
    </location>
</feature>
<accession>A0A4R2I007</accession>
<keyword evidence="1" id="KW-0175">Coiled coil</keyword>
<keyword evidence="3" id="KW-0732">Signal</keyword>
<comment type="caution">
    <text evidence="5">The sequence shown here is derived from an EMBL/GenBank/DDBJ whole genome shotgun (WGS) entry which is preliminary data.</text>
</comment>
<name>A0A4R2I007_9GAMM</name>
<evidence type="ECO:0000259" key="4">
    <source>
        <dbReference type="PROSITE" id="PS51688"/>
    </source>
</evidence>
<reference evidence="5 6" key="1">
    <citation type="journal article" date="2015" name="Stand. Genomic Sci.">
        <title>Genomic Encyclopedia of Bacterial and Archaeal Type Strains, Phase III: the genomes of soil and plant-associated and newly described type strains.</title>
        <authorList>
            <person name="Whitman W.B."/>
            <person name="Woyke T."/>
            <person name="Klenk H.P."/>
            <person name="Zhou Y."/>
            <person name="Lilburn T.G."/>
            <person name="Beck B.J."/>
            <person name="De Vos P."/>
            <person name="Vandamme P."/>
            <person name="Eisen J.A."/>
            <person name="Garrity G."/>
            <person name="Hugenholtz P."/>
            <person name="Kyrpides N.C."/>
        </authorList>
    </citation>
    <scope>NUCLEOTIDE SEQUENCE [LARGE SCALE GENOMIC DNA]</scope>
    <source>
        <strain evidence="5 6">A3</strain>
    </source>
</reference>
<evidence type="ECO:0000256" key="2">
    <source>
        <dbReference type="SAM" id="MobiDB-lite"/>
    </source>
</evidence>
<feature type="chain" id="PRO_5020565804" description="Peptidase S74 domain-containing protein" evidence="3">
    <location>
        <begin position="23"/>
        <end position="372"/>
    </location>
</feature>
<evidence type="ECO:0000313" key="6">
    <source>
        <dbReference type="Proteomes" id="UP000294862"/>
    </source>
</evidence>
<sequence length="372" mass="39042">MHRTLSIAALAASAFVSTLAVAADTTDGRPAGHQPQPAAGSAPAVPAPQAARNDSGTSPQPNDQVIPDDLIVQGSQCLGIDCVNNEAFGVDTLRLKENNTRIVFYDTSTGTFPNHKWQLTANDSASGGLNRFSIEDLTTATIPFTVLPAPNDSLYISNSGRIGLRTNAPVLDVHMLTTNTPGIRLDQSNGDGFAAQTWDVAANEANFFVRDVTGGSRLPFRIRPGAPTSSIDIAASGNVGIGTASPAAKLDVAGDMLVHGTIAQLSSRSAKEHFEPVDGAGVLARLAALPISTWNYIGAGDGDRHLGPVAEDFHAAFGLGASDHFVAPTDVAGVALASVKALQEEVRERDERIDQLEARLRELEDLVRRGAR</sequence>
<feature type="signal peptide" evidence="3">
    <location>
        <begin position="1"/>
        <end position="22"/>
    </location>
</feature>
<proteinExistence type="predicted"/>
<dbReference type="PROSITE" id="PS51688">
    <property type="entry name" value="ICA"/>
    <property type="match status" value="1"/>
</dbReference>
<evidence type="ECO:0000256" key="1">
    <source>
        <dbReference type="SAM" id="Coils"/>
    </source>
</evidence>
<dbReference type="Pfam" id="PF13884">
    <property type="entry name" value="Peptidase_S74"/>
    <property type="match status" value="1"/>
</dbReference>
<gene>
    <name evidence="5" type="ORF">EV148_110132</name>
</gene>
<dbReference type="RefSeq" id="WP_131999858.1">
    <property type="nucleotide sequence ID" value="NZ_SLWQ01000010.1"/>
</dbReference>
<feature type="coiled-coil region" evidence="1">
    <location>
        <begin position="339"/>
        <end position="366"/>
    </location>
</feature>
<feature type="compositionally biased region" description="Polar residues" evidence="2">
    <location>
        <begin position="52"/>
        <end position="63"/>
    </location>
</feature>
<feature type="domain" description="Peptidase S74" evidence="4">
    <location>
        <begin position="266"/>
        <end position="360"/>
    </location>
</feature>
<dbReference type="Proteomes" id="UP000294862">
    <property type="component" value="Unassembled WGS sequence"/>
</dbReference>
<dbReference type="EMBL" id="SLWQ01000010">
    <property type="protein sequence ID" value="TCO37321.1"/>
    <property type="molecule type" value="Genomic_DNA"/>
</dbReference>
<keyword evidence="6" id="KW-1185">Reference proteome</keyword>
<organism evidence="5 6">
    <name type="scientific">Dokdonella fugitiva</name>
    <dbReference type="NCBI Taxonomy" id="328517"/>
    <lineage>
        <taxon>Bacteria</taxon>
        <taxon>Pseudomonadati</taxon>
        <taxon>Pseudomonadota</taxon>
        <taxon>Gammaproteobacteria</taxon>
        <taxon>Lysobacterales</taxon>
        <taxon>Rhodanobacteraceae</taxon>
        <taxon>Dokdonella</taxon>
    </lineage>
</organism>
<dbReference type="InterPro" id="IPR030392">
    <property type="entry name" value="S74_ICA"/>
</dbReference>
<protein>
    <recommendedName>
        <fullName evidence="4">Peptidase S74 domain-containing protein</fullName>
    </recommendedName>
</protein>